<keyword evidence="3 5" id="KW-0732">Signal</keyword>
<dbReference type="InterPro" id="IPR000709">
    <property type="entry name" value="Leu_Ile_Val-bd"/>
</dbReference>
<name>A0A853A9G8_9ACTN</name>
<evidence type="ECO:0000313" key="7">
    <source>
        <dbReference type="EMBL" id="NYI07158.1"/>
    </source>
</evidence>
<dbReference type="PROSITE" id="PS51257">
    <property type="entry name" value="PROKAR_LIPOPROTEIN"/>
    <property type="match status" value="1"/>
</dbReference>
<keyword evidence="8" id="KW-1185">Reference proteome</keyword>
<evidence type="ECO:0000256" key="4">
    <source>
        <dbReference type="ARBA" id="ARBA00022970"/>
    </source>
</evidence>
<evidence type="ECO:0000256" key="5">
    <source>
        <dbReference type="SAM" id="SignalP"/>
    </source>
</evidence>
<comment type="similarity">
    <text evidence="1">Belongs to the leucine-binding protein family.</text>
</comment>
<protein>
    <submittedName>
        <fullName evidence="7">Branched-chain amino acid transport system substrate-binding protein</fullName>
    </submittedName>
</protein>
<dbReference type="GO" id="GO:0006865">
    <property type="term" value="P:amino acid transport"/>
    <property type="evidence" value="ECO:0007669"/>
    <property type="project" value="UniProtKB-KW"/>
</dbReference>
<dbReference type="Pfam" id="PF13458">
    <property type="entry name" value="Peripla_BP_6"/>
    <property type="match status" value="1"/>
</dbReference>
<dbReference type="PRINTS" id="PR00337">
    <property type="entry name" value="LEUILEVALBP"/>
</dbReference>
<accession>A0A853A9G8</accession>
<dbReference type="EMBL" id="JACBZD010000001">
    <property type="protein sequence ID" value="NYI07158.1"/>
    <property type="molecule type" value="Genomic_DNA"/>
</dbReference>
<proteinExistence type="inferred from homology"/>
<dbReference type="PANTHER" id="PTHR47151:SF2">
    <property type="entry name" value="AMINO ACID BINDING PROTEIN"/>
    <property type="match status" value="1"/>
</dbReference>
<keyword evidence="2" id="KW-0813">Transport</keyword>
<feature type="domain" description="Leucine-binding protein" evidence="6">
    <location>
        <begin position="29"/>
        <end position="367"/>
    </location>
</feature>
<dbReference type="SUPFAM" id="SSF53822">
    <property type="entry name" value="Periplasmic binding protein-like I"/>
    <property type="match status" value="1"/>
</dbReference>
<evidence type="ECO:0000256" key="2">
    <source>
        <dbReference type="ARBA" id="ARBA00022448"/>
    </source>
</evidence>
<dbReference type="InterPro" id="IPR028081">
    <property type="entry name" value="Leu-bd"/>
</dbReference>
<dbReference type="InterPro" id="IPR028082">
    <property type="entry name" value="Peripla_BP_I"/>
</dbReference>
<dbReference type="Proteomes" id="UP000567795">
    <property type="component" value="Unassembled WGS sequence"/>
</dbReference>
<keyword evidence="4" id="KW-0029">Amino-acid transport</keyword>
<dbReference type="PANTHER" id="PTHR47151">
    <property type="entry name" value="LEU/ILE/VAL-BINDING ABC TRANSPORTER SUBUNIT"/>
    <property type="match status" value="1"/>
</dbReference>
<evidence type="ECO:0000256" key="3">
    <source>
        <dbReference type="ARBA" id="ARBA00022729"/>
    </source>
</evidence>
<dbReference type="CDD" id="cd06342">
    <property type="entry name" value="PBP1_ABC_LIVBP-like"/>
    <property type="match status" value="1"/>
</dbReference>
<reference evidence="7 8" key="1">
    <citation type="submission" date="2020-07" db="EMBL/GenBank/DDBJ databases">
        <title>Sequencing the genomes of 1000 actinobacteria strains.</title>
        <authorList>
            <person name="Klenk H.-P."/>
        </authorList>
    </citation>
    <scope>NUCLEOTIDE SEQUENCE [LARGE SCALE GENOMIC DNA]</scope>
    <source>
        <strain evidence="7 8">DSM 42178</strain>
    </source>
</reference>
<comment type="caution">
    <text evidence="7">The sequence shown here is derived from an EMBL/GenBank/DDBJ whole genome shotgun (WGS) entry which is preliminary data.</text>
</comment>
<gene>
    <name evidence="7" type="ORF">FHU37_004101</name>
</gene>
<feature type="signal peptide" evidence="5">
    <location>
        <begin position="1"/>
        <end position="19"/>
    </location>
</feature>
<evidence type="ECO:0000313" key="8">
    <source>
        <dbReference type="Proteomes" id="UP000567795"/>
    </source>
</evidence>
<evidence type="ECO:0000259" key="6">
    <source>
        <dbReference type="Pfam" id="PF13458"/>
    </source>
</evidence>
<evidence type="ECO:0000256" key="1">
    <source>
        <dbReference type="ARBA" id="ARBA00010062"/>
    </source>
</evidence>
<organism evidence="7 8">
    <name type="scientific">Allostreptomyces psammosilenae</name>
    <dbReference type="NCBI Taxonomy" id="1892865"/>
    <lineage>
        <taxon>Bacteria</taxon>
        <taxon>Bacillati</taxon>
        <taxon>Actinomycetota</taxon>
        <taxon>Actinomycetes</taxon>
        <taxon>Kitasatosporales</taxon>
        <taxon>Streptomycetaceae</taxon>
        <taxon>Allostreptomyces</taxon>
    </lineage>
</organism>
<dbReference type="RefSeq" id="WP_246450028.1">
    <property type="nucleotide sequence ID" value="NZ_JACBZD010000001.1"/>
</dbReference>
<feature type="chain" id="PRO_5032673579" evidence="5">
    <location>
        <begin position="20"/>
        <end position="382"/>
    </location>
</feature>
<dbReference type="Gene3D" id="3.40.50.2300">
    <property type="match status" value="2"/>
</dbReference>
<dbReference type="AlphaFoldDB" id="A0A853A9G8"/>
<sequence length="382" mass="39076">MIRIAVPLAASMLVLSACASDSGGDGGSTLKIGYQGPLSGANSALGINMENGVELAIEEANESGDLPFQLEYVASDDQGLPEQATAAAQALIDDEDVVAVVGPAFSGPTRAAGNLYGSANLAAVSSSATNPDLTEQGFTSFLQAVPNDSSQGFGAAEYLAEVAQAEKVFIIDDTSEYGVGLATVLEEELAAAGVETERDGVPAGTPDWTAAATAAKNSGANALYFAGYYSDAALLAKALDNVGFEGVKMTADGSNDPQFVAGAGESAEGWLATCPCTDATANESTQAFATAYEESAGQAPGTYSAESYDVTKMIIDVLADLGEGATREAVLEALRGIQYEGLTKTFSFDETGKIETTDVFLYEVRDGAFAYLGPIAEVVAQG</sequence>